<dbReference type="STRING" id="51511.ENSCSAVP00000017501"/>
<dbReference type="PANTHER" id="PTHR48025">
    <property type="entry name" value="OS02G0815200 PROTEIN"/>
    <property type="match status" value="1"/>
</dbReference>
<dbReference type="InterPro" id="IPR012677">
    <property type="entry name" value="Nucleotide-bd_a/b_plait_sf"/>
</dbReference>
<dbReference type="AlphaFoldDB" id="H2ZIT5"/>
<feature type="compositionally biased region" description="Polar residues" evidence="3">
    <location>
        <begin position="159"/>
        <end position="176"/>
    </location>
</feature>
<evidence type="ECO:0000313" key="6">
    <source>
        <dbReference type="Proteomes" id="UP000007875"/>
    </source>
</evidence>
<dbReference type="GO" id="GO:0005634">
    <property type="term" value="C:nucleus"/>
    <property type="evidence" value="ECO:0007669"/>
    <property type="project" value="TreeGrafter"/>
</dbReference>
<evidence type="ECO:0000256" key="3">
    <source>
        <dbReference type="SAM" id="MobiDB-lite"/>
    </source>
</evidence>
<evidence type="ECO:0000259" key="4">
    <source>
        <dbReference type="PROSITE" id="PS50102"/>
    </source>
</evidence>
<dbReference type="PANTHER" id="PTHR48025:SF1">
    <property type="entry name" value="RRM DOMAIN-CONTAINING PROTEIN"/>
    <property type="match status" value="1"/>
</dbReference>
<dbReference type="Gene3D" id="3.30.70.330">
    <property type="match status" value="1"/>
</dbReference>
<dbReference type="InterPro" id="IPR035979">
    <property type="entry name" value="RBD_domain_sf"/>
</dbReference>
<dbReference type="InterPro" id="IPR050502">
    <property type="entry name" value="Euk_RNA-bind_prot"/>
</dbReference>
<reference evidence="6" key="1">
    <citation type="submission" date="2003-08" db="EMBL/GenBank/DDBJ databases">
        <authorList>
            <person name="Birren B."/>
            <person name="Nusbaum C."/>
            <person name="Abebe A."/>
            <person name="Abouelleil A."/>
            <person name="Adekoya E."/>
            <person name="Ait-zahra M."/>
            <person name="Allen N."/>
            <person name="Allen T."/>
            <person name="An P."/>
            <person name="Anderson M."/>
            <person name="Anderson S."/>
            <person name="Arachchi H."/>
            <person name="Armbruster J."/>
            <person name="Bachantsang P."/>
            <person name="Baldwin J."/>
            <person name="Barry A."/>
            <person name="Bayul T."/>
            <person name="Blitshsteyn B."/>
            <person name="Bloom T."/>
            <person name="Blye J."/>
            <person name="Boguslavskiy L."/>
            <person name="Borowsky M."/>
            <person name="Boukhgalter B."/>
            <person name="Brunache A."/>
            <person name="Butler J."/>
            <person name="Calixte N."/>
            <person name="Calvo S."/>
            <person name="Camarata J."/>
            <person name="Campo K."/>
            <person name="Chang J."/>
            <person name="Cheshatsang Y."/>
            <person name="Citroen M."/>
            <person name="Collymore A."/>
            <person name="Considine T."/>
            <person name="Cook A."/>
            <person name="Cooke P."/>
            <person name="Corum B."/>
            <person name="Cuomo C."/>
            <person name="David R."/>
            <person name="Dawoe T."/>
            <person name="Degray S."/>
            <person name="Dodge S."/>
            <person name="Dooley K."/>
            <person name="Dorje P."/>
            <person name="Dorjee K."/>
            <person name="Dorris L."/>
            <person name="Duffey N."/>
            <person name="Dupes A."/>
            <person name="Elkins T."/>
            <person name="Engels R."/>
            <person name="Erickson J."/>
            <person name="Farina A."/>
            <person name="Faro S."/>
            <person name="Ferreira P."/>
            <person name="Fischer H."/>
            <person name="Fitzgerald M."/>
            <person name="Foley K."/>
            <person name="Gage D."/>
            <person name="Galagan J."/>
            <person name="Gearin G."/>
            <person name="Gnerre S."/>
            <person name="Gnirke A."/>
            <person name="Goyette A."/>
            <person name="Graham J."/>
            <person name="Grandbois E."/>
            <person name="Gyaltsen K."/>
            <person name="Hafez N."/>
            <person name="Hagopian D."/>
            <person name="Hagos B."/>
            <person name="Hall J."/>
            <person name="Hatcher B."/>
            <person name="Heller A."/>
            <person name="Higgins H."/>
            <person name="Honan T."/>
            <person name="Horn A."/>
            <person name="Houde N."/>
            <person name="Hughes L."/>
            <person name="Hulme W."/>
            <person name="Husby E."/>
            <person name="Iliev I."/>
            <person name="Jaffe D."/>
            <person name="Jones C."/>
            <person name="Kamal M."/>
            <person name="Kamat A."/>
            <person name="Kamvysselis M."/>
            <person name="Karlsson E."/>
            <person name="Kells C."/>
            <person name="Kieu A."/>
            <person name="Kisner P."/>
            <person name="Kodira C."/>
            <person name="Kulbokas E."/>
            <person name="Labutti K."/>
            <person name="Lama D."/>
            <person name="Landers T."/>
            <person name="Leger J."/>
            <person name="Levine S."/>
            <person name="Lewis D."/>
            <person name="Lewis T."/>
            <person name="Lindblad-toh K."/>
            <person name="Liu X."/>
            <person name="Lokyitsang T."/>
            <person name="Lokyitsang Y."/>
            <person name="Lucien O."/>
            <person name="Lui A."/>
            <person name="Ma L.J."/>
            <person name="Mabbitt R."/>
            <person name="Macdonald J."/>
            <person name="Maclean C."/>
            <person name="Major J."/>
            <person name="Manning J."/>
            <person name="Marabella R."/>
            <person name="Maru K."/>
            <person name="Matthews C."/>
            <person name="Mauceli E."/>
            <person name="Mccarthy M."/>
            <person name="Mcdonough S."/>
            <person name="Mcghee T."/>
            <person name="Meldrim J."/>
            <person name="Meneus L."/>
            <person name="Mesirov J."/>
            <person name="Mihalev A."/>
            <person name="Mihova T."/>
            <person name="Mikkelsen T."/>
            <person name="Mlenga V."/>
            <person name="Moru K."/>
            <person name="Mozes J."/>
            <person name="Mulrain L."/>
            <person name="Munson G."/>
            <person name="Naylor J."/>
            <person name="Newes C."/>
            <person name="Nguyen C."/>
            <person name="Nguyen N."/>
            <person name="Nguyen T."/>
            <person name="Nicol R."/>
            <person name="Nielsen C."/>
            <person name="Nizzari M."/>
            <person name="Norbu C."/>
            <person name="Norbu N."/>
            <person name="O'donnell P."/>
            <person name="Okoawo O."/>
            <person name="O'leary S."/>
            <person name="Omotosho B."/>
            <person name="O'neill K."/>
            <person name="Osman S."/>
            <person name="Parker S."/>
            <person name="Perrin D."/>
            <person name="Phunkhang P."/>
            <person name="Piqani B."/>
            <person name="Purcell S."/>
            <person name="Rachupka T."/>
            <person name="Ramasamy U."/>
            <person name="Rameau R."/>
            <person name="Ray V."/>
            <person name="Raymond C."/>
            <person name="Retta R."/>
            <person name="Richardson S."/>
            <person name="Rise C."/>
            <person name="Rodriguez J."/>
            <person name="Rogers J."/>
            <person name="Rogov P."/>
            <person name="Rutman M."/>
            <person name="Schupbach R."/>
            <person name="Seaman C."/>
            <person name="Settipalli S."/>
            <person name="Sharpe T."/>
            <person name="Sheridan J."/>
            <person name="Sherpa N."/>
            <person name="Shi J."/>
            <person name="Smirnov S."/>
            <person name="Smith C."/>
            <person name="Sougnez C."/>
            <person name="Spencer B."/>
            <person name="Stalker J."/>
            <person name="Stange-thomann N."/>
            <person name="Stavropoulos S."/>
            <person name="Stetson K."/>
            <person name="Stone C."/>
            <person name="Stone S."/>
            <person name="Stubbs M."/>
            <person name="Talamas J."/>
            <person name="Tchuinga P."/>
            <person name="Tenzing P."/>
            <person name="Tesfaye S."/>
            <person name="Theodore J."/>
            <person name="Thoulutsang Y."/>
            <person name="Topham K."/>
            <person name="Towey S."/>
            <person name="Tsamla T."/>
            <person name="Tsomo N."/>
            <person name="Vallee D."/>
            <person name="Vassiliev H."/>
            <person name="Venkataraman V."/>
            <person name="Vinson J."/>
            <person name="Vo A."/>
            <person name="Wade C."/>
            <person name="Wang S."/>
            <person name="Wangchuk T."/>
            <person name="Wangdi T."/>
            <person name="Whittaker C."/>
            <person name="Wilkinson J."/>
            <person name="Wu Y."/>
            <person name="Wyman D."/>
            <person name="Yadav S."/>
            <person name="Yang S."/>
            <person name="Yang X."/>
            <person name="Yeager S."/>
            <person name="Yee E."/>
            <person name="Young G."/>
            <person name="Zainoun J."/>
            <person name="Zembeck L."/>
            <person name="Zimmer A."/>
            <person name="Zody M."/>
            <person name="Lander E."/>
        </authorList>
    </citation>
    <scope>NUCLEOTIDE SEQUENCE [LARGE SCALE GENOMIC DNA]</scope>
</reference>
<dbReference type="InterPro" id="IPR000504">
    <property type="entry name" value="RRM_dom"/>
</dbReference>
<dbReference type="GO" id="GO:0003729">
    <property type="term" value="F:mRNA binding"/>
    <property type="evidence" value="ECO:0007669"/>
    <property type="project" value="TreeGrafter"/>
</dbReference>
<feature type="domain" description="RRM" evidence="4">
    <location>
        <begin position="37"/>
        <end position="107"/>
    </location>
</feature>
<sequence length="273" mass="29849">MSNELEAQKAIVALDKFDLSGSKLSVEMSTSRSMKSCQLTVKNLPRGTNPQDLHKLFKKFGTVTLCRITNDQAVVHMRFPSMATNAVRNLSGEIYRGNVLSVELANNNNRPPNNWPKTTPKEWKSSDIFPVIKSSSENSSEQDNDEKSNSVSKLESENEPTTTTYMTNGISSQNSADETVIDKSDLTVVSSSALSTAAPAPAISLGSAAPTSGANVPSAVHPTLDNPHEPREGRKKRIQQGLKFLQSPMPWSGSAELYETFLNQLKEMMMQEG</sequence>
<dbReference type="PROSITE" id="PS50102">
    <property type="entry name" value="RRM"/>
    <property type="match status" value="1"/>
</dbReference>
<dbReference type="SMART" id="SM00360">
    <property type="entry name" value="RRM"/>
    <property type="match status" value="1"/>
</dbReference>
<dbReference type="Pfam" id="PF00076">
    <property type="entry name" value="RRM_1"/>
    <property type="match status" value="1"/>
</dbReference>
<dbReference type="HOGENOM" id="CLU_1021304_0_0_1"/>
<dbReference type="InParanoid" id="H2ZIT5"/>
<keyword evidence="6" id="KW-1185">Reference proteome</keyword>
<feature type="region of interest" description="Disordered" evidence="3">
    <location>
        <begin position="104"/>
        <end position="176"/>
    </location>
</feature>
<proteinExistence type="predicted"/>
<dbReference type="Proteomes" id="UP000007875">
    <property type="component" value="Unassembled WGS sequence"/>
</dbReference>
<organism evidence="5 6">
    <name type="scientific">Ciona savignyi</name>
    <name type="common">Pacific transparent sea squirt</name>
    <dbReference type="NCBI Taxonomy" id="51511"/>
    <lineage>
        <taxon>Eukaryota</taxon>
        <taxon>Metazoa</taxon>
        <taxon>Chordata</taxon>
        <taxon>Tunicata</taxon>
        <taxon>Ascidiacea</taxon>
        <taxon>Phlebobranchia</taxon>
        <taxon>Cionidae</taxon>
        <taxon>Ciona</taxon>
    </lineage>
</organism>
<dbReference type="Ensembl" id="ENSCSAVT00000017692.1">
    <property type="protein sequence ID" value="ENSCSAVP00000017501.1"/>
    <property type="gene ID" value="ENSCSAVG00000010308.1"/>
</dbReference>
<evidence type="ECO:0000256" key="1">
    <source>
        <dbReference type="ARBA" id="ARBA00022884"/>
    </source>
</evidence>
<name>H2ZIT5_CIOSA</name>
<reference evidence="5" key="2">
    <citation type="submission" date="2025-08" db="UniProtKB">
        <authorList>
            <consortium name="Ensembl"/>
        </authorList>
    </citation>
    <scope>IDENTIFICATION</scope>
</reference>
<keyword evidence="1 2" id="KW-0694">RNA-binding</keyword>
<feature type="compositionally biased region" description="Low complexity" evidence="3">
    <location>
        <begin position="106"/>
        <end position="116"/>
    </location>
</feature>
<accession>H2ZIT5</accession>
<reference evidence="5" key="3">
    <citation type="submission" date="2025-09" db="UniProtKB">
        <authorList>
            <consortium name="Ensembl"/>
        </authorList>
    </citation>
    <scope>IDENTIFICATION</scope>
</reference>
<feature type="region of interest" description="Disordered" evidence="3">
    <location>
        <begin position="209"/>
        <end position="237"/>
    </location>
</feature>
<evidence type="ECO:0000256" key="2">
    <source>
        <dbReference type="PROSITE-ProRule" id="PRU00176"/>
    </source>
</evidence>
<dbReference type="SUPFAM" id="SSF54928">
    <property type="entry name" value="RNA-binding domain, RBD"/>
    <property type="match status" value="1"/>
</dbReference>
<protein>
    <recommendedName>
        <fullName evidence="4">RRM domain-containing protein</fullName>
    </recommendedName>
</protein>
<evidence type="ECO:0000313" key="5">
    <source>
        <dbReference type="Ensembl" id="ENSCSAVP00000017501.1"/>
    </source>
</evidence>